<proteinExistence type="predicted"/>
<dbReference type="AlphaFoldDB" id="A0A9E7N9W0"/>
<feature type="transmembrane region" description="Helical" evidence="1">
    <location>
        <begin position="118"/>
        <end position="139"/>
    </location>
</feature>
<dbReference type="KEGG" id="sawl:NGM29_14390"/>
<gene>
    <name evidence="2" type="ORF">NGM29_14390</name>
</gene>
<keyword evidence="1" id="KW-0812">Transmembrane</keyword>
<reference evidence="2" key="1">
    <citation type="submission" date="2022-06" db="EMBL/GenBank/DDBJ databases">
        <title>Diverse halophilic archaea isolated from saline environments.</title>
        <authorList>
            <person name="Cui H.-L."/>
        </authorList>
    </citation>
    <scope>NUCLEOTIDE SEQUENCE</scope>
    <source>
        <strain evidence="2">WLHS1</strain>
    </source>
</reference>
<dbReference type="GeneID" id="73291258"/>
<protein>
    <submittedName>
        <fullName evidence="2">Uncharacterized protein</fullName>
    </submittedName>
</protein>
<dbReference type="Proteomes" id="UP001056855">
    <property type="component" value="Chromosome"/>
</dbReference>
<dbReference type="RefSeq" id="WP_254157057.1">
    <property type="nucleotide sequence ID" value="NZ_CP100355.1"/>
</dbReference>
<sequence length="155" mass="15939">MSDQAVGPRIETVRNAFDDRQNVARGETGSGDRSRRLAGAMVLVVAGGLALFVPAVRLLLAGLVLLAGPLSIYGGLLAFLRGNLGMRSAFRLVLGLAAGTLSPMLLVLALIASGTFALVVGVLGGSCSVLALVFASTAFSRERTPAERYVPPTDG</sequence>
<name>A0A9E7N9W0_9EURY</name>
<feature type="transmembrane region" description="Helical" evidence="1">
    <location>
        <begin position="37"/>
        <end position="53"/>
    </location>
</feature>
<keyword evidence="1" id="KW-0472">Membrane</keyword>
<organism evidence="2 3">
    <name type="scientific">Natronosalvus rutilus</name>
    <dbReference type="NCBI Taxonomy" id="2953753"/>
    <lineage>
        <taxon>Archaea</taxon>
        <taxon>Methanobacteriati</taxon>
        <taxon>Methanobacteriota</taxon>
        <taxon>Stenosarchaea group</taxon>
        <taxon>Halobacteria</taxon>
        <taxon>Halobacteriales</taxon>
        <taxon>Natrialbaceae</taxon>
        <taxon>Natronosalvus</taxon>
    </lineage>
</organism>
<evidence type="ECO:0000313" key="2">
    <source>
        <dbReference type="EMBL" id="UTF52955.1"/>
    </source>
</evidence>
<feature type="transmembrane region" description="Helical" evidence="1">
    <location>
        <begin position="92"/>
        <end position="112"/>
    </location>
</feature>
<keyword evidence="3" id="KW-1185">Reference proteome</keyword>
<keyword evidence="1" id="KW-1133">Transmembrane helix</keyword>
<accession>A0A9E7N9W0</accession>
<feature type="transmembrane region" description="Helical" evidence="1">
    <location>
        <begin position="59"/>
        <end position="80"/>
    </location>
</feature>
<evidence type="ECO:0000313" key="3">
    <source>
        <dbReference type="Proteomes" id="UP001056855"/>
    </source>
</evidence>
<evidence type="ECO:0000256" key="1">
    <source>
        <dbReference type="SAM" id="Phobius"/>
    </source>
</evidence>
<dbReference type="EMBL" id="CP100355">
    <property type="protein sequence ID" value="UTF52955.1"/>
    <property type="molecule type" value="Genomic_DNA"/>
</dbReference>